<evidence type="ECO:0008006" key="3">
    <source>
        <dbReference type="Google" id="ProtNLM"/>
    </source>
</evidence>
<dbReference type="EMBL" id="MFJR01000003">
    <property type="protein sequence ID" value="OGG27372.1"/>
    <property type="molecule type" value="Genomic_DNA"/>
</dbReference>
<reference evidence="1 2" key="1">
    <citation type="journal article" date="2016" name="Nat. Commun.">
        <title>Thousands of microbial genomes shed light on interconnected biogeochemical processes in an aquifer system.</title>
        <authorList>
            <person name="Anantharaman K."/>
            <person name="Brown C.T."/>
            <person name="Hug L.A."/>
            <person name="Sharon I."/>
            <person name="Castelle C.J."/>
            <person name="Probst A.J."/>
            <person name="Thomas B.C."/>
            <person name="Singh A."/>
            <person name="Wilkins M.J."/>
            <person name="Karaoz U."/>
            <person name="Brodie E.L."/>
            <person name="Williams K.H."/>
            <person name="Hubbard S.S."/>
            <person name="Banfield J.F."/>
        </authorList>
    </citation>
    <scope>NUCLEOTIDE SEQUENCE [LARGE SCALE GENOMIC DNA]</scope>
</reference>
<accession>A0A1F6AS70</accession>
<dbReference type="AlphaFoldDB" id="A0A1F6AS70"/>
<protein>
    <recommendedName>
        <fullName evidence="3">Polymerase nucleotidyl transferase domain-containing protein</fullName>
    </recommendedName>
</protein>
<sequence length="297" mass="35452">MSTRLEKAILSALIYADIFDYPLTIKEIGKYLIQFKIQSASWRTKFKITAKDLEFIKYKNSFYYLIGRENIIKTRREREQWSVEKIKKADKISHILKFIPTVRLIGITGALAVNNSKEEDDIDLLIITKRGLLWTTRFLVTIICELINVRRRPDDKETNNKICLNMFLDEDHLSIPSKERDLFSAHEVLQMRPVYNKDKTYEKFLQENLWVREYLPNGLNIKNQKSSASWRIKSTIKKSKILLPFIEKVLKNFQLWYMENRRTTEVISDEVIRFHPEDARVWVMKKYKQKVSSYFLP</sequence>
<name>A0A1F6AS70_9BACT</name>
<organism evidence="1 2">
    <name type="scientific">Candidatus Gottesmanbacteria bacterium RIFCSPLOWO2_01_FULL_39_12b</name>
    <dbReference type="NCBI Taxonomy" id="1798388"/>
    <lineage>
        <taxon>Bacteria</taxon>
        <taxon>Candidatus Gottesmaniibacteriota</taxon>
    </lineage>
</organism>
<evidence type="ECO:0000313" key="1">
    <source>
        <dbReference type="EMBL" id="OGG27372.1"/>
    </source>
</evidence>
<gene>
    <name evidence="1" type="ORF">A2960_00200</name>
</gene>
<proteinExistence type="predicted"/>
<dbReference type="Proteomes" id="UP000176609">
    <property type="component" value="Unassembled WGS sequence"/>
</dbReference>
<evidence type="ECO:0000313" key="2">
    <source>
        <dbReference type="Proteomes" id="UP000176609"/>
    </source>
</evidence>
<comment type="caution">
    <text evidence="1">The sequence shown here is derived from an EMBL/GenBank/DDBJ whole genome shotgun (WGS) entry which is preliminary data.</text>
</comment>